<accession>A0A1T4VUY2</accession>
<dbReference type="InterPro" id="IPR036866">
    <property type="entry name" value="RibonucZ/Hydroxyglut_hydro"/>
</dbReference>
<feature type="domain" description="Metallo-beta-lactamase" evidence="2">
    <location>
        <begin position="113"/>
        <end position="320"/>
    </location>
</feature>
<dbReference type="SUPFAM" id="SSF56281">
    <property type="entry name" value="Metallo-hydrolase/oxidoreductase"/>
    <property type="match status" value="1"/>
</dbReference>
<name>A0A1T4VUY2_9GAMM</name>
<dbReference type="PANTHER" id="PTHR15032:SF4">
    <property type="entry name" value="N-ACYL-PHOSPHATIDYLETHANOLAMINE-HYDROLYZING PHOSPHOLIPASE D"/>
    <property type="match status" value="1"/>
</dbReference>
<evidence type="ECO:0000259" key="2">
    <source>
        <dbReference type="SMART" id="SM00849"/>
    </source>
</evidence>
<proteinExistence type="predicted"/>
<protein>
    <submittedName>
        <fullName evidence="3">L-ascorbate metabolism protein UlaG, beta-lactamase superfamily</fullName>
    </submittedName>
</protein>
<gene>
    <name evidence="3" type="ORF">SAMN02745213_02086</name>
</gene>
<organism evidence="3 4">
    <name type="scientific">Succinivibrio dextrinosolvens DSM 3072</name>
    <dbReference type="NCBI Taxonomy" id="1123324"/>
    <lineage>
        <taxon>Bacteria</taxon>
        <taxon>Pseudomonadati</taxon>
        <taxon>Pseudomonadota</taxon>
        <taxon>Gammaproteobacteria</taxon>
        <taxon>Aeromonadales</taxon>
        <taxon>Succinivibrionaceae</taxon>
        <taxon>Succinivibrio</taxon>
    </lineage>
</organism>
<keyword evidence="4" id="KW-1185">Reference proteome</keyword>
<keyword evidence="1" id="KW-1133">Transmembrane helix</keyword>
<evidence type="ECO:0000313" key="3">
    <source>
        <dbReference type="EMBL" id="SKA68782.1"/>
    </source>
</evidence>
<sequence length="374" mass="42924">MKILGNMKKIMIIVITAIVALAACALYFFNTPQFGRAPSGHRLERIMKSPNFKDGVFQNREPIVNHLEDGILVSFYKFIFEKRDDLRPEKSIPHVKTDLKTLDKNRDLVVWLGHSSFLLQLSGHRFLVDPHLSGHVAPVSFLMTAFDGSNPYSVDDLPDDIDTILLSHDHWDHLDYTTTVALKDRVKHVVTGLGNGEYYEMWGYSEAKIRELDYGEEYILSDDIKITFTPARHFSGRFFKQNPTEPGSFVITSKNRNFFYSGDSGYGEHYKKIGEKYGPFDFAVMEDGQYDMQWHNVHMLPEEVIKASEEIGAKAILPVHNSKFVMANHTWKAPLEELIKHGENFNGKIVTPLIGEIVYLDSLPQTNLWWRNIN</sequence>
<dbReference type="PANTHER" id="PTHR15032">
    <property type="entry name" value="N-ACYL-PHOSPHATIDYLETHANOLAMINE-HYDROLYZING PHOSPHOLIPASE D"/>
    <property type="match status" value="1"/>
</dbReference>
<keyword evidence="1" id="KW-0812">Transmembrane</keyword>
<dbReference type="PROSITE" id="PS51257">
    <property type="entry name" value="PROKAR_LIPOPROTEIN"/>
    <property type="match status" value="1"/>
</dbReference>
<dbReference type="Gene3D" id="3.60.15.10">
    <property type="entry name" value="Ribonuclease Z/Hydroxyacylglutathione hydrolase-like"/>
    <property type="match status" value="1"/>
</dbReference>
<reference evidence="4" key="1">
    <citation type="submission" date="2017-02" db="EMBL/GenBank/DDBJ databases">
        <authorList>
            <person name="Varghese N."/>
            <person name="Submissions S."/>
        </authorList>
    </citation>
    <scope>NUCLEOTIDE SEQUENCE [LARGE SCALE GENOMIC DNA]</scope>
    <source>
        <strain evidence="4">DSM 3072</strain>
    </source>
</reference>
<dbReference type="SMART" id="SM00849">
    <property type="entry name" value="Lactamase_B"/>
    <property type="match status" value="1"/>
</dbReference>
<dbReference type="Pfam" id="PF12706">
    <property type="entry name" value="Lactamase_B_2"/>
    <property type="match status" value="1"/>
</dbReference>
<dbReference type="AlphaFoldDB" id="A0A1T4VUY2"/>
<dbReference type="EMBL" id="FUXX01000050">
    <property type="protein sequence ID" value="SKA68782.1"/>
    <property type="molecule type" value="Genomic_DNA"/>
</dbReference>
<dbReference type="Proteomes" id="UP000242432">
    <property type="component" value="Unassembled WGS sequence"/>
</dbReference>
<dbReference type="InterPro" id="IPR001279">
    <property type="entry name" value="Metallo-B-lactamas"/>
</dbReference>
<feature type="transmembrane region" description="Helical" evidence="1">
    <location>
        <begin position="12"/>
        <end position="29"/>
    </location>
</feature>
<evidence type="ECO:0000313" key="4">
    <source>
        <dbReference type="Proteomes" id="UP000242432"/>
    </source>
</evidence>
<dbReference type="STRING" id="83771.SAMN02910357_01850"/>
<keyword evidence="1" id="KW-0472">Membrane</keyword>
<dbReference type="GO" id="GO:0005737">
    <property type="term" value="C:cytoplasm"/>
    <property type="evidence" value="ECO:0007669"/>
    <property type="project" value="TreeGrafter"/>
</dbReference>
<evidence type="ECO:0000256" key="1">
    <source>
        <dbReference type="SAM" id="Phobius"/>
    </source>
</evidence>